<dbReference type="GO" id="GO:0004197">
    <property type="term" value="F:cysteine-type endopeptidase activity"/>
    <property type="evidence" value="ECO:0007669"/>
    <property type="project" value="InterPro"/>
</dbReference>
<dbReference type="InterPro" id="IPR015943">
    <property type="entry name" value="WD40/YVTN_repeat-like_dom_sf"/>
</dbReference>
<comment type="caution">
    <text evidence="2">The sequence shown here is derived from an EMBL/GenBank/DDBJ whole genome shotgun (WGS) entry which is preliminary data.</text>
</comment>
<evidence type="ECO:0000259" key="1">
    <source>
        <dbReference type="Pfam" id="PF00656"/>
    </source>
</evidence>
<gene>
    <name evidence="2" type="ORF">CRP01_03510</name>
</gene>
<dbReference type="SUPFAM" id="SSF52129">
    <property type="entry name" value="Caspase-like"/>
    <property type="match status" value="1"/>
</dbReference>
<sequence length="1088" mass="121704">MMKLRPYSVKKVFFLVVNVFPLLLAAQQARLYFPQKLSEGIHEVDISANGTVISTFMNNEFRFWDVATGKLISNFPLPTDYVFSRGFGSYCEMMPDGSGIIYTSVGLDNYPQIQFWDRDKQKRGVLTTAPRGYFSADGNFLFTKEYDPGGTGDLYDYQIKCYPIAEREGPEESQLFVHEKAELFPLPIHPLQVLIVESDQEDILDPEFQYSLSLIDFKKSEKSTFTPVFTHKPIVVDLMTTQPIAVLNTGEAEQAHLKLFNYEQGKFGRDLGPYPGVPVCTTLSPDERYLYALLDNGQIVQQDLTTGRPPELLIEVDLYLYSGPDIEIFSPVLKNTSGGLIGLFKSGEHQLEAWNIDRGQKIWEQAVTTVQENYDDQLDQILPFRAPGREPAVLIADRQGNILVRDLQSGRITQSFEYGYPVEPREAGLDPDGKLRIRADGKQWSFDLPSGRLTPLPAPSDNSTLQHQFALPDGRRIDLKINGFDYSIQLVDQSQDQLLAKLYLLNDREWVIIKPDGLFDASPGAMNLLYYVVDLEIIELDQLKGRYFEPGLLQKLLGYSPERLRSVEGMNQLMLYPKLSAQIEGEQLQVQLTERNGGIGPVSVFVNGKEVERDVNPDRKTAFSYNLSGTHHLLLRHPDSTNIVSLRAFNEAGWLKGPSVELVYRPAARAKGNGSGAENSWEASLDPKMYVVSIGTSDYNGDQLDLQFAAQDALAMAKALQSVGANLFANGDSIEVHCLSTVPATETGLEATPIHWQFASKANIESTLKDIRRRAKAEDVLLVYLSGHGLTYGASEAAQFYYLTHDVNSEDMLSDPDARARYTVSTEELTAWLKDIAALKQVLIIDACNSGKVIDNLTSTTRSLNSSQIRALDRMKDRTGTFILSGSAADKVSYEASEYGQGLLTYALLQGMLGVATRNTADGDYVDVMKLFQYAADEVPRLATSINGIQSPMLGFPSTGASFDIGIFDERVDISIGNKKPVVNWIRFLNRETITDDQGIEVRLREKLARETEKGKDADLLFVEINNYPNGYTLNGLYSVDARGIIHTDIRLIRGNEPPIILEVEATDDVERLVQYIFRKVKPMLHQE</sequence>
<feature type="domain" description="Peptidase C14 caspase" evidence="1">
    <location>
        <begin position="693"/>
        <end position="953"/>
    </location>
</feature>
<dbReference type="RefSeq" id="WP_099148619.1">
    <property type="nucleotide sequence ID" value="NZ_PDUD01000004.1"/>
</dbReference>
<protein>
    <recommendedName>
        <fullName evidence="1">Peptidase C14 caspase domain-containing protein</fullName>
    </recommendedName>
</protein>
<dbReference type="Pfam" id="PF00656">
    <property type="entry name" value="Peptidase_C14"/>
    <property type="match status" value="1"/>
</dbReference>
<dbReference type="SUPFAM" id="SSF82171">
    <property type="entry name" value="DPP6 N-terminal domain-like"/>
    <property type="match status" value="1"/>
</dbReference>
<dbReference type="OrthoDB" id="1492850at2"/>
<keyword evidence="3" id="KW-1185">Reference proteome</keyword>
<dbReference type="AlphaFoldDB" id="A0A2D0NHG8"/>
<evidence type="ECO:0000313" key="2">
    <source>
        <dbReference type="EMBL" id="PHN07830.1"/>
    </source>
</evidence>
<dbReference type="GO" id="GO:0006508">
    <property type="term" value="P:proteolysis"/>
    <property type="evidence" value="ECO:0007669"/>
    <property type="project" value="InterPro"/>
</dbReference>
<proteinExistence type="predicted"/>
<dbReference type="EMBL" id="PDUD01000004">
    <property type="protein sequence ID" value="PHN07830.1"/>
    <property type="molecule type" value="Genomic_DNA"/>
</dbReference>
<organism evidence="2 3">
    <name type="scientific">Flavilitoribacter nigricans (strain ATCC 23147 / DSM 23189 / NBRC 102662 / NCIMB 1420 / SS-2)</name>
    <name type="common">Lewinella nigricans</name>
    <dbReference type="NCBI Taxonomy" id="1122177"/>
    <lineage>
        <taxon>Bacteria</taxon>
        <taxon>Pseudomonadati</taxon>
        <taxon>Bacteroidota</taxon>
        <taxon>Saprospiria</taxon>
        <taxon>Saprospirales</taxon>
        <taxon>Lewinellaceae</taxon>
        <taxon>Flavilitoribacter</taxon>
    </lineage>
</organism>
<reference evidence="2 3" key="1">
    <citation type="submission" date="2017-10" db="EMBL/GenBank/DDBJ databases">
        <title>The draft genome sequence of Lewinella nigricans NBRC 102662.</title>
        <authorList>
            <person name="Wang K."/>
        </authorList>
    </citation>
    <scope>NUCLEOTIDE SEQUENCE [LARGE SCALE GENOMIC DNA]</scope>
    <source>
        <strain evidence="2 3">NBRC 102662</strain>
    </source>
</reference>
<dbReference type="InterPro" id="IPR011600">
    <property type="entry name" value="Pept_C14_caspase"/>
</dbReference>
<accession>A0A2D0NHG8</accession>
<name>A0A2D0NHG8_FLAN2</name>
<dbReference type="Gene3D" id="3.40.50.1460">
    <property type="match status" value="1"/>
</dbReference>
<dbReference type="Proteomes" id="UP000223913">
    <property type="component" value="Unassembled WGS sequence"/>
</dbReference>
<evidence type="ECO:0000313" key="3">
    <source>
        <dbReference type="Proteomes" id="UP000223913"/>
    </source>
</evidence>
<dbReference type="InterPro" id="IPR029030">
    <property type="entry name" value="Caspase-like_dom_sf"/>
</dbReference>
<dbReference type="Gene3D" id="2.130.10.10">
    <property type="entry name" value="YVTN repeat-like/Quinoprotein amine dehydrogenase"/>
    <property type="match status" value="1"/>
</dbReference>